<feature type="chain" id="PRO_5027566850" evidence="3">
    <location>
        <begin position="19"/>
        <end position="204"/>
    </location>
</feature>
<dbReference type="PROSITE" id="PS50068">
    <property type="entry name" value="LDLRA_2"/>
    <property type="match status" value="1"/>
</dbReference>
<feature type="disulfide bond" evidence="2">
    <location>
        <begin position="43"/>
        <end position="58"/>
    </location>
</feature>
<accession>A0A6P8YVY9</accession>
<dbReference type="InParanoid" id="A0A6P8YVY9"/>
<dbReference type="Gene3D" id="4.10.400.10">
    <property type="entry name" value="Low-density Lipoprotein Receptor"/>
    <property type="match status" value="1"/>
</dbReference>
<evidence type="ECO:0000256" key="1">
    <source>
        <dbReference type="ARBA" id="ARBA00023157"/>
    </source>
</evidence>
<dbReference type="KEGG" id="tpal:117645529"/>
<evidence type="ECO:0000256" key="2">
    <source>
        <dbReference type="PROSITE-ProRule" id="PRU00124"/>
    </source>
</evidence>
<dbReference type="RefSeq" id="XP_034241695.1">
    <property type="nucleotide sequence ID" value="XM_034385804.1"/>
</dbReference>
<keyword evidence="4" id="KW-1185">Reference proteome</keyword>
<organism evidence="5">
    <name type="scientific">Thrips palmi</name>
    <name type="common">Melon thrips</name>
    <dbReference type="NCBI Taxonomy" id="161013"/>
    <lineage>
        <taxon>Eukaryota</taxon>
        <taxon>Metazoa</taxon>
        <taxon>Ecdysozoa</taxon>
        <taxon>Arthropoda</taxon>
        <taxon>Hexapoda</taxon>
        <taxon>Insecta</taxon>
        <taxon>Pterygota</taxon>
        <taxon>Neoptera</taxon>
        <taxon>Paraneoptera</taxon>
        <taxon>Thysanoptera</taxon>
        <taxon>Terebrantia</taxon>
        <taxon>Thripoidea</taxon>
        <taxon>Thripidae</taxon>
        <taxon>Thrips</taxon>
    </lineage>
</organism>
<evidence type="ECO:0000313" key="4">
    <source>
        <dbReference type="Proteomes" id="UP000515158"/>
    </source>
</evidence>
<gene>
    <name evidence="5" type="primary">LOC117645529</name>
</gene>
<sequence length="204" mass="22162">MALRALALLGLLSAASQAANACWSSQFACRDGRPRCVSWPYRCDGANDCDDGSDEDGCSATMVTLLPNATVTARVGYDEDHGAIAVHLCGSDHCSSVRLWGEASNGTMRYSTSSGCNHRAVECSAEQSFGQYDREFPAGGVVLQIQRRPGELAVWRHGRPDDVAVVPVADSNDSLRVWPHFWSSIMPVQFNETQLTSEHNARNI</sequence>
<evidence type="ECO:0000313" key="5">
    <source>
        <dbReference type="RefSeq" id="XP_034241695.1"/>
    </source>
</evidence>
<reference evidence="5" key="1">
    <citation type="journal article" date="2014" name="Science">
        <title>Phylogenomics resolves the timing and pattern of insect evolution.</title>
        <authorList>
            <person name="Misof B."/>
            <person name="Liu S."/>
            <person name="Meusemann K."/>
            <person name="Peters R.S."/>
            <person name="Donath A."/>
            <person name="Mayer C."/>
            <person name="Frandsen P.B."/>
            <person name="Ware J."/>
            <person name="Flouri T."/>
            <person name="Beutel R.G."/>
            <person name="Niehuis O."/>
            <person name="Petersen M."/>
            <person name="Izquierdo-Carrasco F."/>
            <person name="Wappler T."/>
            <person name="Rust J."/>
            <person name="Aberer A.J."/>
            <person name="Aspock U."/>
            <person name="Aspock H."/>
            <person name="Bartel D."/>
            <person name="Blanke A."/>
            <person name="Berger S."/>
            <person name="Bohm A."/>
            <person name="Buckley T.R."/>
            <person name="Calcott B."/>
            <person name="Chen J."/>
            <person name="Friedrich F."/>
            <person name="Fukui M."/>
            <person name="Fujita M."/>
            <person name="Greve C."/>
            <person name="Grobe P."/>
            <person name="Gu S."/>
            <person name="Huang Y."/>
            <person name="Jermiin L.S."/>
            <person name="Kawahara A.Y."/>
            <person name="Krogmann L."/>
            <person name="Kubiak M."/>
            <person name="Lanfear R."/>
            <person name="Letsch H."/>
            <person name="Li Y."/>
            <person name="Li Z."/>
            <person name="Li J."/>
            <person name="Lu H."/>
            <person name="Machida R."/>
            <person name="Mashimo Y."/>
            <person name="Kapli P."/>
            <person name="McKenna D.D."/>
            <person name="Meng G."/>
            <person name="Nakagaki Y."/>
            <person name="Navarrete-Heredia J.L."/>
            <person name="Ott M."/>
            <person name="Ou Y."/>
            <person name="Pass G."/>
            <person name="Podsiadlowski L."/>
            <person name="Pohl H."/>
            <person name="von Reumont B.M."/>
            <person name="Schutte K."/>
            <person name="Sekiya K."/>
            <person name="Shimizu S."/>
            <person name="Slipinski A."/>
            <person name="Stamatakis A."/>
            <person name="Song W."/>
            <person name="Su X."/>
            <person name="Szucsich N.U."/>
            <person name="Tan M."/>
            <person name="Tan X."/>
            <person name="Tang M."/>
            <person name="Tang J."/>
            <person name="Timelthaler G."/>
            <person name="Tomizuka S."/>
            <person name="Trautwein M."/>
            <person name="Tong X."/>
            <person name="Uchifune T."/>
            <person name="Walzl M.G."/>
            <person name="Wiegmann B.M."/>
            <person name="Wilbrandt J."/>
            <person name="Wipfler B."/>
            <person name="Wong T.K."/>
            <person name="Wu Q."/>
            <person name="Wu G."/>
            <person name="Xie Y."/>
            <person name="Yang S."/>
            <person name="Yang Q."/>
            <person name="Yeates D.K."/>
            <person name="Yoshizawa K."/>
            <person name="Zhang Q."/>
            <person name="Zhang R."/>
            <person name="Zhang W."/>
            <person name="Zhang Y."/>
            <person name="Zhao J."/>
            <person name="Zhou C."/>
            <person name="Zhou L."/>
            <person name="Ziesmann T."/>
            <person name="Zou S."/>
            <person name="Li Y."/>
            <person name="Xu X."/>
            <person name="Zhang Y."/>
            <person name="Yang H."/>
            <person name="Wang J."/>
            <person name="Wang J."/>
            <person name="Kjer K.M."/>
            <person name="Zhou X."/>
        </authorList>
    </citation>
    <scope>NUCLEOTIDE SEQUENCE</scope>
</reference>
<proteinExistence type="predicted"/>
<comment type="caution">
    <text evidence="2">Lacks conserved residue(s) required for the propagation of feature annotation.</text>
</comment>
<dbReference type="Proteomes" id="UP000515158">
    <property type="component" value="Unplaced"/>
</dbReference>
<dbReference type="GeneID" id="117645529"/>
<dbReference type="PROSITE" id="PS01209">
    <property type="entry name" value="LDLRA_1"/>
    <property type="match status" value="1"/>
</dbReference>
<dbReference type="AlphaFoldDB" id="A0A6P8YVY9"/>
<evidence type="ECO:0000256" key="3">
    <source>
        <dbReference type="SAM" id="SignalP"/>
    </source>
</evidence>
<dbReference type="CDD" id="cd00112">
    <property type="entry name" value="LDLa"/>
    <property type="match status" value="1"/>
</dbReference>
<dbReference type="SUPFAM" id="SSF57424">
    <property type="entry name" value="LDL receptor-like module"/>
    <property type="match status" value="1"/>
</dbReference>
<protein>
    <submittedName>
        <fullName evidence="5">Low-density lipoprotein receptor-related protein 2-like</fullName>
    </submittedName>
</protein>
<name>A0A6P8YVY9_THRPL</name>
<keyword evidence="1 2" id="KW-1015">Disulfide bond</keyword>
<keyword evidence="3" id="KW-0732">Signal</keyword>
<dbReference type="SMART" id="SM00192">
    <property type="entry name" value="LDLa"/>
    <property type="match status" value="1"/>
</dbReference>
<dbReference type="InterPro" id="IPR036055">
    <property type="entry name" value="LDL_receptor-like_sf"/>
</dbReference>
<dbReference type="Pfam" id="PF00057">
    <property type="entry name" value="Ldl_recept_a"/>
    <property type="match status" value="1"/>
</dbReference>
<reference evidence="5" key="3">
    <citation type="submission" date="2025-08" db="UniProtKB">
        <authorList>
            <consortium name="RefSeq"/>
        </authorList>
    </citation>
    <scope>IDENTIFICATION</scope>
</reference>
<dbReference type="InterPro" id="IPR002172">
    <property type="entry name" value="LDrepeatLR_classA_rpt"/>
</dbReference>
<feature type="signal peptide" evidence="3">
    <location>
        <begin position="1"/>
        <end position="18"/>
    </location>
</feature>
<dbReference type="InterPro" id="IPR023415">
    <property type="entry name" value="LDLR_class-A_CS"/>
</dbReference>
<reference evidence="5" key="2">
    <citation type="journal article" date="2018" name="Proc. Natl. Acad. Sci. U.S.A.">
        <title>Phylogenomics and the evolution of hemipteroid insects.</title>
        <authorList>
            <person name="Johnson K.P."/>
            <person name="Dietrich C.H."/>
            <person name="Friedrich F."/>
            <person name="Beutel R.G."/>
            <person name="Wipfler B."/>
            <person name="Peters R.S."/>
            <person name="Allen J.M."/>
            <person name="Petersen M."/>
            <person name="Donath A."/>
            <person name="Walden K.K."/>
            <person name="Kozlov A.M."/>
            <person name="Podsiadlowski L."/>
            <person name="Mayer C."/>
            <person name="Meusemann K."/>
            <person name="Vasilikopoulos A."/>
            <person name="Waterhouse R.M."/>
            <person name="Cameron S.L."/>
            <person name="Weirauch C."/>
            <person name="Swanson D.R."/>
            <person name="Percy D.M."/>
            <person name="Hardy N.B."/>
            <person name="Terry I."/>
            <person name="Liu S."/>
            <person name="Zhou X."/>
            <person name="Misof B."/>
            <person name="Robertson H.M."/>
            <person name="Yoshizawa K."/>
        </authorList>
    </citation>
    <scope>NUCLEOTIDE SEQUENCE</scope>
</reference>